<dbReference type="InterPro" id="IPR001570">
    <property type="entry name" value="Peptidase_M4_C_domain"/>
</dbReference>
<name>A0A7U4LMV9_CLOSG</name>
<dbReference type="PRINTS" id="PR00730">
    <property type="entry name" value="THERMOLYSIN"/>
</dbReference>
<feature type="domain" description="Peptidase M4 C-terminal" evidence="9">
    <location>
        <begin position="134"/>
        <end position="158"/>
    </location>
</feature>
<dbReference type="GO" id="GO:0005576">
    <property type="term" value="C:extracellular region"/>
    <property type="evidence" value="ECO:0007669"/>
    <property type="project" value="UniProtKB-SubCell"/>
</dbReference>
<evidence type="ECO:0000256" key="4">
    <source>
        <dbReference type="ARBA" id="ARBA00022801"/>
    </source>
</evidence>
<dbReference type="PANTHER" id="PTHR43579:SF1">
    <property type="entry name" value="NEUTRAL METALLOPROTEINASE"/>
    <property type="match status" value="1"/>
</dbReference>
<keyword evidence="5 7" id="KW-0862">Zinc</keyword>
<dbReference type="GO" id="GO:0046872">
    <property type="term" value="F:metal ion binding"/>
    <property type="evidence" value="ECO:0007669"/>
    <property type="project" value="UniProtKB-UniRule"/>
</dbReference>
<evidence type="ECO:0000256" key="7">
    <source>
        <dbReference type="RuleBase" id="RU366073"/>
    </source>
</evidence>
<dbReference type="GO" id="GO:0004222">
    <property type="term" value="F:metalloendopeptidase activity"/>
    <property type="evidence" value="ECO:0007669"/>
    <property type="project" value="UniProtKB-UniRule"/>
</dbReference>
<evidence type="ECO:0000256" key="6">
    <source>
        <dbReference type="ARBA" id="ARBA00023049"/>
    </source>
</evidence>
<feature type="domain" description="Peptidase M4" evidence="8">
    <location>
        <begin position="1"/>
        <end position="130"/>
    </location>
</feature>
<sequence>MKNSNKNIYIYDLNNSWINTNNTSKSSLLETSNLIENNNNEFIDDKHIIAIDTYINLEKTYDYYKNKFNRNSIDNKGMNVEGFIHFGEKYVCADWIEDLGSILFGGDEIYSSHMSKSLDIVGHEFSHGVTHKESNLKYENESGALNESFSDIIGVGIKGKNFQLVKTAVHQILMEMQ</sequence>
<evidence type="ECO:0000256" key="5">
    <source>
        <dbReference type="ARBA" id="ARBA00022833"/>
    </source>
</evidence>
<dbReference type="KEGG" id="cld:CLSPO_c14690"/>
<dbReference type="PANTHER" id="PTHR43579">
    <property type="match status" value="1"/>
</dbReference>
<keyword evidence="3" id="KW-0479">Metal-binding</keyword>
<dbReference type="InterPro" id="IPR027268">
    <property type="entry name" value="Peptidase_M4/M1_CTD_sf"/>
</dbReference>
<dbReference type="Pfam" id="PF01447">
    <property type="entry name" value="Peptidase_M4"/>
    <property type="match status" value="1"/>
</dbReference>
<evidence type="ECO:0000256" key="1">
    <source>
        <dbReference type="ARBA" id="ARBA00009388"/>
    </source>
</evidence>
<accession>A0A7U4LMV9</accession>
<dbReference type="EC" id="3.4.24.-" evidence="7"/>
<proteinExistence type="inferred from homology"/>
<comment type="function">
    <text evidence="7">Extracellular zinc metalloprotease.</text>
</comment>
<evidence type="ECO:0000313" key="10">
    <source>
        <dbReference type="EMBL" id="AKC62189.1"/>
    </source>
</evidence>
<evidence type="ECO:0000259" key="8">
    <source>
        <dbReference type="Pfam" id="PF01447"/>
    </source>
</evidence>
<keyword evidence="7" id="KW-0964">Secreted</keyword>
<dbReference type="SUPFAM" id="SSF55486">
    <property type="entry name" value="Metalloproteases ('zincins'), catalytic domain"/>
    <property type="match status" value="1"/>
</dbReference>
<dbReference type="InterPro" id="IPR023612">
    <property type="entry name" value="Peptidase_M4"/>
</dbReference>
<keyword evidence="2 7" id="KW-0645">Protease</keyword>
<dbReference type="InterPro" id="IPR052759">
    <property type="entry name" value="Metalloprotease_M4"/>
</dbReference>
<evidence type="ECO:0000256" key="3">
    <source>
        <dbReference type="ARBA" id="ARBA00022723"/>
    </source>
</evidence>
<dbReference type="Gene3D" id="3.10.170.10">
    <property type="match status" value="1"/>
</dbReference>
<keyword evidence="4 7" id="KW-0378">Hydrolase</keyword>
<gene>
    <name evidence="10" type="primary">nprM1</name>
    <name evidence="10" type="ORF">CLSPO_c14690</name>
</gene>
<comment type="similarity">
    <text evidence="1 7">Belongs to the peptidase M4 family.</text>
</comment>
<dbReference type="GO" id="GO:0006508">
    <property type="term" value="P:proteolysis"/>
    <property type="evidence" value="ECO:0007669"/>
    <property type="project" value="UniProtKB-KW"/>
</dbReference>
<comment type="subcellular location">
    <subcellularLocation>
        <location evidence="7">Secreted</location>
    </subcellularLocation>
</comment>
<dbReference type="Gene3D" id="1.10.390.10">
    <property type="entry name" value="Neutral Protease Domain 2"/>
    <property type="match status" value="1"/>
</dbReference>
<reference evidence="10 11" key="1">
    <citation type="journal article" date="2015" name="PLoS ONE">
        <title>A universal mariner transposon system for forward genetic studies in the genus clostridium.</title>
        <authorList>
            <person name="Zhang Y."/>
            <person name="Grosse-Honebrink A."/>
            <person name="Minton N.P."/>
        </authorList>
    </citation>
    <scope>NUCLEOTIDE SEQUENCE [LARGE SCALE GENOMIC DNA]</scope>
    <source>
        <strain evidence="10 11">NCIMB 10696</strain>
    </source>
</reference>
<dbReference type="Pfam" id="PF02868">
    <property type="entry name" value="Peptidase_M4_C"/>
    <property type="match status" value="1"/>
</dbReference>
<evidence type="ECO:0000313" key="11">
    <source>
        <dbReference type="Proteomes" id="UP000033052"/>
    </source>
</evidence>
<dbReference type="InterPro" id="IPR013856">
    <property type="entry name" value="Peptidase_M4_domain"/>
</dbReference>
<dbReference type="AlphaFoldDB" id="A0A7U4LMV9"/>
<evidence type="ECO:0000259" key="9">
    <source>
        <dbReference type="Pfam" id="PF02868"/>
    </source>
</evidence>
<dbReference type="Proteomes" id="UP000033052">
    <property type="component" value="Chromosome"/>
</dbReference>
<keyword evidence="6 7" id="KW-0482">Metalloprotease</keyword>
<evidence type="ECO:0000256" key="2">
    <source>
        <dbReference type="ARBA" id="ARBA00022670"/>
    </source>
</evidence>
<comment type="cofactor">
    <cofactor evidence="7">
        <name>Zn(2+)</name>
        <dbReference type="ChEBI" id="CHEBI:29105"/>
    </cofactor>
</comment>
<dbReference type="EMBL" id="CP009225">
    <property type="protein sequence ID" value="AKC62189.1"/>
    <property type="molecule type" value="Genomic_DNA"/>
</dbReference>
<protein>
    <recommendedName>
        <fullName evidence="7">Neutral metalloproteinase</fullName>
        <ecNumber evidence="7">3.4.24.-</ecNumber>
    </recommendedName>
</protein>
<organism evidence="10 11">
    <name type="scientific">Clostridium sporogenes</name>
    <dbReference type="NCBI Taxonomy" id="1509"/>
    <lineage>
        <taxon>Bacteria</taxon>
        <taxon>Bacillati</taxon>
        <taxon>Bacillota</taxon>
        <taxon>Clostridia</taxon>
        <taxon>Eubacteriales</taxon>
        <taxon>Clostridiaceae</taxon>
        <taxon>Clostridium</taxon>
    </lineage>
</organism>